<comment type="subcellular location">
    <subcellularLocation>
        <location evidence="1">Cell membrane</location>
        <topology evidence="1">Multi-pass membrane protein</topology>
    </subcellularLocation>
</comment>
<dbReference type="PANTHER" id="PTHR24231">
    <property type="entry name" value="PURINOCEPTOR-RELATED G-PROTEIN COUPLED RECEPTOR"/>
    <property type="match status" value="1"/>
</dbReference>
<evidence type="ECO:0000313" key="12">
    <source>
        <dbReference type="EMBL" id="KAF7231542.1"/>
    </source>
</evidence>
<evidence type="ECO:0000256" key="2">
    <source>
        <dbReference type="ARBA" id="ARBA00022475"/>
    </source>
</evidence>
<dbReference type="GO" id="GO:0004930">
    <property type="term" value="F:G protein-coupled receptor activity"/>
    <property type="evidence" value="ECO:0007669"/>
    <property type="project" value="UniProtKB-KW"/>
</dbReference>
<reference evidence="12" key="3">
    <citation type="submission" date="2020-03" db="EMBL/GenBank/DDBJ databases">
        <title>Intra-Species Differences in Population Size shape Life History and Genome Evolution.</title>
        <authorList>
            <person name="Willemsen D."/>
            <person name="Cui R."/>
            <person name="Valenzano D.R."/>
        </authorList>
    </citation>
    <scope>NUCLEOTIDE SEQUENCE</scope>
    <source>
        <strain evidence="12">GRZ</strain>
        <tissue evidence="12">Whole</tissue>
    </source>
</reference>
<evidence type="ECO:0000259" key="11">
    <source>
        <dbReference type="PROSITE" id="PS50262"/>
    </source>
</evidence>
<keyword evidence="7 12" id="KW-0675">Receptor</keyword>
<keyword evidence="4 10" id="KW-1133">Transmembrane helix</keyword>
<dbReference type="AlphaFoldDB" id="A0A1A8ALX3"/>
<dbReference type="SUPFAM" id="SSF81321">
    <property type="entry name" value="Family A G protein-coupled receptor-like"/>
    <property type="match status" value="1"/>
</dbReference>
<dbReference type="Proteomes" id="UP000822369">
    <property type="component" value="Chromosome 1"/>
</dbReference>
<dbReference type="OrthoDB" id="9990906at2759"/>
<dbReference type="PANTHER" id="PTHR24231:SF52">
    <property type="entry name" value="CYSTEINYL LEUKOTRIENE RECEPTOR 2-LIKE"/>
    <property type="match status" value="1"/>
</dbReference>
<dbReference type="GO" id="GO:0005886">
    <property type="term" value="C:plasma membrane"/>
    <property type="evidence" value="ECO:0007669"/>
    <property type="project" value="UniProtKB-SubCell"/>
</dbReference>
<feature type="transmembrane region" description="Helical" evidence="10">
    <location>
        <begin position="204"/>
        <end position="231"/>
    </location>
</feature>
<accession>A0A1A8ALX3</accession>
<keyword evidence="5" id="KW-0297">G-protein coupled receptor</keyword>
<feature type="transmembrane region" description="Helical" evidence="10">
    <location>
        <begin position="122"/>
        <end position="144"/>
    </location>
</feature>
<evidence type="ECO:0000256" key="6">
    <source>
        <dbReference type="ARBA" id="ARBA00023136"/>
    </source>
</evidence>
<keyword evidence="2" id="KW-1003">Cell membrane</keyword>
<evidence type="ECO:0000313" key="13">
    <source>
        <dbReference type="EMBL" id="SBP55678.1"/>
    </source>
</evidence>
<gene>
    <name evidence="13" type="primary">Nfu_g_1_012667</name>
    <name evidence="12" type="ORF">G4P62_018158</name>
</gene>
<feature type="compositionally biased region" description="Polar residues" evidence="9">
    <location>
        <begin position="351"/>
        <end position="362"/>
    </location>
</feature>
<feature type="domain" description="G-protein coupled receptors family 1 profile" evidence="11">
    <location>
        <begin position="63"/>
        <end position="323"/>
    </location>
</feature>
<dbReference type="PRINTS" id="PR01157">
    <property type="entry name" value="P2YPURNOCPTR"/>
</dbReference>
<reference evidence="13" key="2">
    <citation type="submission" date="2016-06" db="EMBL/GenBank/DDBJ databases">
        <title>The genome of a short-lived fish provides insights into sex chromosome evolution and the genetic control of aging.</title>
        <authorList>
            <person name="Reichwald K."/>
            <person name="Felder M."/>
            <person name="Petzold A."/>
            <person name="Koch P."/>
            <person name="Groth M."/>
            <person name="Platzer M."/>
        </authorList>
    </citation>
    <scope>NUCLEOTIDE SEQUENCE</scope>
    <source>
        <tissue evidence="13">Brain</tissue>
    </source>
</reference>
<proteinExistence type="predicted"/>
<dbReference type="OMA" id="ARTLWIC"/>
<evidence type="ECO:0000256" key="1">
    <source>
        <dbReference type="ARBA" id="ARBA00004651"/>
    </source>
</evidence>
<reference evidence="13" key="1">
    <citation type="submission" date="2016-05" db="EMBL/GenBank/DDBJ databases">
        <authorList>
            <person name="Lavstsen T."/>
            <person name="Jespersen J.S."/>
        </authorList>
    </citation>
    <scope>NUCLEOTIDE SEQUENCE</scope>
    <source>
        <tissue evidence="13">Brain</tissue>
    </source>
</reference>
<dbReference type="Gene3D" id="1.20.1070.10">
    <property type="entry name" value="Rhodopsin 7-helix transmembrane proteins"/>
    <property type="match status" value="1"/>
</dbReference>
<name>A0A1A8ALX3_NOTFU</name>
<dbReference type="InterPro" id="IPR000276">
    <property type="entry name" value="GPCR_Rhodpsn"/>
</dbReference>
<evidence type="ECO:0000256" key="7">
    <source>
        <dbReference type="ARBA" id="ARBA00023170"/>
    </source>
</evidence>
<keyword evidence="6 10" id="KW-0472">Membrane</keyword>
<feature type="transmembrane region" description="Helical" evidence="10">
    <location>
        <begin position="260"/>
        <end position="280"/>
    </location>
</feature>
<sequence length="362" mass="41098">MIVPQPEPGERSNGRMTGTFINSSSNTTVTTATPGSCYSNDTQFKYSAYTFTYILVFPVAFLCNIGALAVFLRQNKFRNSASQVVMINLAISDWCFSLTLPLRLAYYIRGGIWDFPDWLCRLYVYAFYVNLYSSILLLTLLSFLRWLAVAYPMKHSSMATTRRIVLVCLGIWVFVAVTSVPFLFNGVVNRDEVPRCFEPGPRRSWSILLGFNYVGLVFGFLVPFFTIIFCYSKLIRRLTTSPPVGNSMTTRKPTRNKTRAVHLVSMVIATFLLCFLPYHLIRTLHLHAKNGGWSCRTTQLLESAVAVTLCMAACNCMVNPLLYYYSTTSFRKDMRDVQSSLRSSRGGSLMQKFSQSQRKQSD</sequence>
<dbReference type="PROSITE" id="PS50262">
    <property type="entry name" value="G_PROTEIN_RECEP_F1_2"/>
    <property type="match status" value="1"/>
</dbReference>
<feature type="region of interest" description="Disordered" evidence="9">
    <location>
        <begin position="341"/>
        <end position="362"/>
    </location>
</feature>
<keyword evidence="3 10" id="KW-0812">Transmembrane</keyword>
<evidence type="ECO:0000256" key="8">
    <source>
        <dbReference type="ARBA" id="ARBA00023224"/>
    </source>
</evidence>
<dbReference type="EMBL" id="JAAVVJ010000001">
    <property type="protein sequence ID" value="KAF7231542.1"/>
    <property type="molecule type" value="Genomic_DNA"/>
</dbReference>
<feature type="transmembrane region" description="Helical" evidence="10">
    <location>
        <begin position="84"/>
        <end position="102"/>
    </location>
</feature>
<feature type="transmembrane region" description="Helical" evidence="10">
    <location>
        <begin position="300"/>
        <end position="325"/>
    </location>
</feature>
<evidence type="ECO:0000256" key="3">
    <source>
        <dbReference type="ARBA" id="ARBA00022692"/>
    </source>
</evidence>
<dbReference type="InterPro" id="IPR017452">
    <property type="entry name" value="GPCR_Rhodpsn_7TM"/>
</dbReference>
<dbReference type="EMBL" id="HADY01017193">
    <property type="protein sequence ID" value="SBP55678.1"/>
    <property type="molecule type" value="Transcribed_RNA"/>
</dbReference>
<dbReference type="PRINTS" id="PR00237">
    <property type="entry name" value="GPCRRHODOPSN"/>
</dbReference>
<feature type="transmembrane region" description="Helical" evidence="10">
    <location>
        <begin position="51"/>
        <end position="72"/>
    </location>
</feature>
<evidence type="ECO:0000256" key="10">
    <source>
        <dbReference type="SAM" id="Phobius"/>
    </source>
</evidence>
<keyword evidence="8" id="KW-0807">Transducer</keyword>
<feature type="transmembrane region" description="Helical" evidence="10">
    <location>
        <begin position="164"/>
        <end position="184"/>
    </location>
</feature>
<evidence type="ECO:0000256" key="4">
    <source>
        <dbReference type="ARBA" id="ARBA00022989"/>
    </source>
</evidence>
<evidence type="ECO:0000256" key="9">
    <source>
        <dbReference type="SAM" id="MobiDB-lite"/>
    </source>
</evidence>
<organism evidence="13">
    <name type="scientific">Nothobranchius furzeri</name>
    <name type="common">Turquoise killifish</name>
    <dbReference type="NCBI Taxonomy" id="105023"/>
    <lineage>
        <taxon>Eukaryota</taxon>
        <taxon>Metazoa</taxon>
        <taxon>Chordata</taxon>
        <taxon>Craniata</taxon>
        <taxon>Vertebrata</taxon>
        <taxon>Euteleostomi</taxon>
        <taxon>Actinopterygii</taxon>
        <taxon>Neopterygii</taxon>
        <taxon>Teleostei</taxon>
        <taxon>Neoteleostei</taxon>
        <taxon>Acanthomorphata</taxon>
        <taxon>Ovalentaria</taxon>
        <taxon>Atherinomorphae</taxon>
        <taxon>Cyprinodontiformes</taxon>
        <taxon>Nothobranchiidae</taxon>
        <taxon>Nothobranchius</taxon>
    </lineage>
</organism>
<dbReference type="Pfam" id="PF00001">
    <property type="entry name" value="7tm_1"/>
    <property type="match status" value="1"/>
</dbReference>
<evidence type="ECO:0000256" key="5">
    <source>
        <dbReference type="ARBA" id="ARBA00023040"/>
    </source>
</evidence>
<protein>
    <submittedName>
        <fullName evidence="12">Cysteinyl leukotriene receptor 1-like</fullName>
    </submittedName>
</protein>
<dbReference type="KEGG" id="nfu:107395896"/>